<organism evidence="2 3">
    <name type="scientific">Cryobacterium lactosi</name>
    <dbReference type="NCBI Taxonomy" id="1259202"/>
    <lineage>
        <taxon>Bacteria</taxon>
        <taxon>Bacillati</taxon>
        <taxon>Actinomycetota</taxon>
        <taxon>Actinomycetes</taxon>
        <taxon>Micrococcales</taxon>
        <taxon>Microbacteriaceae</taxon>
        <taxon>Cryobacterium</taxon>
    </lineage>
</organism>
<dbReference type="AlphaFoldDB" id="A0A4R9BXI1"/>
<feature type="transmembrane region" description="Helical" evidence="1">
    <location>
        <begin position="41"/>
        <end position="60"/>
    </location>
</feature>
<keyword evidence="3" id="KW-1185">Reference proteome</keyword>
<evidence type="ECO:0000313" key="2">
    <source>
        <dbReference type="EMBL" id="TFD92687.1"/>
    </source>
</evidence>
<reference evidence="2 3" key="1">
    <citation type="submission" date="2019-03" db="EMBL/GenBank/DDBJ databases">
        <title>Genomics of glacier-inhabiting Cryobacterium strains.</title>
        <authorList>
            <person name="Liu Q."/>
            <person name="Xin Y.-H."/>
        </authorList>
    </citation>
    <scope>NUCLEOTIDE SEQUENCE [LARGE SCALE GENOMIC DNA]</scope>
    <source>
        <strain evidence="2 3">Sr59</strain>
    </source>
</reference>
<name>A0A4R9BXI1_9MICO</name>
<proteinExistence type="predicted"/>
<keyword evidence="1" id="KW-0812">Transmembrane</keyword>
<keyword evidence="1" id="KW-1133">Transmembrane helix</keyword>
<evidence type="ECO:0000313" key="3">
    <source>
        <dbReference type="Proteomes" id="UP000298468"/>
    </source>
</evidence>
<protein>
    <submittedName>
        <fullName evidence="2">Uncharacterized protein</fullName>
    </submittedName>
</protein>
<evidence type="ECO:0000256" key="1">
    <source>
        <dbReference type="SAM" id="Phobius"/>
    </source>
</evidence>
<accession>A0A4R9BXI1</accession>
<keyword evidence="1" id="KW-0472">Membrane</keyword>
<dbReference type="EMBL" id="SOHM01000011">
    <property type="protein sequence ID" value="TFD92687.1"/>
    <property type="molecule type" value="Genomic_DNA"/>
</dbReference>
<dbReference type="RefSeq" id="WP_134640024.1">
    <property type="nucleotide sequence ID" value="NZ_SOHM01000011.1"/>
</dbReference>
<gene>
    <name evidence="2" type="ORF">E3T61_06180</name>
</gene>
<dbReference type="Proteomes" id="UP000298468">
    <property type="component" value="Unassembled WGS sequence"/>
</dbReference>
<comment type="caution">
    <text evidence="2">The sequence shown here is derived from an EMBL/GenBank/DDBJ whole genome shotgun (WGS) entry which is preliminary data.</text>
</comment>
<feature type="transmembrane region" description="Helical" evidence="1">
    <location>
        <begin position="12"/>
        <end position="35"/>
    </location>
</feature>
<sequence>MSSHTSLPRPRWYAAAIVSAVVIIAALLIAALLTADDTADTVFGAFTGAISIGLLALILWTEIGRKQLARLRDAAALDDLEPLRAATDADRADER</sequence>